<name>A0ABD3RAD8_9STRA</name>
<keyword evidence="4" id="KW-1185">Reference proteome</keyword>
<dbReference type="Pfam" id="PF04046">
    <property type="entry name" value="PSP"/>
    <property type="match status" value="1"/>
</dbReference>
<feature type="region of interest" description="Disordered" evidence="1">
    <location>
        <begin position="1"/>
        <end position="56"/>
    </location>
</feature>
<feature type="region of interest" description="Disordered" evidence="1">
    <location>
        <begin position="442"/>
        <end position="555"/>
    </location>
</feature>
<evidence type="ECO:0000256" key="1">
    <source>
        <dbReference type="SAM" id="MobiDB-lite"/>
    </source>
</evidence>
<proteinExistence type="predicted"/>
<gene>
    <name evidence="3" type="ORF">ACHAXA_008551</name>
</gene>
<feature type="region of interest" description="Disordered" evidence="1">
    <location>
        <begin position="120"/>
        <end position="165"/>
    </location>
</feature>
<feature type="domain" description="PSP proline-rich" evidence="2">
    <location>
        <begin position="313"/>
        <end position="367"/>
    </location>
</feature>
<feature type="compositionally biased region" description="Gly residues" evidence="1">
    <location>
        <begin position="38"/>
        <end position="48"/>
    </location>
</feature>
<evidence type="ECO:0000313" key="4">
    <source>
        <dbReference type="Proteomes" id="UP001530377"/>
    </source>
</evidence>
<dbReference type="InterPro" id="IPR007180">
    <property type="entry name" value="DUF382"/>
</dbReference>
<dbReference type="AlphaFoldDB" id="A0ABD3RAD8"/>
<feature type="compositionally biased region" description="Acidic residues" evidence="1">
    <location>
        <begin position="476"/>
        <end position="500"/>
    </location>
</feature>
<organism evidence="3 4">
    <name type="scientific">Cyclostephanos tholiformis</name>
    <dbReference type="NCBI Taxonomy" id="382380"/>
    <lineage>
        <taxon>Eukaryota</taxon>
        <taxon>Sar</taxon>
        <taxon>Stramenopiles</taxon>
        <taxon>Ochrophyta</taxon>
        <taxon>Bacillariophyta</taxon>
        <taxon>Coscinodiscophyceae</taxon>
        <taxon>Thalassiosirophycidae</taxon>
        <taxon>Stephanodiscales</taxon>
        <taxon>Stephanodiscaceae</taxon>
        <taxon>Cyclostephanos</taxon>
    </lineage>
</organism>
<feature type="compositionally biased region" description="Basic residues" evidence="1">
    <location>
        <begin position="7"/>
        <end position="17"/>
    </location>
</feature>
<dbReference type="SMART" id="SM00581">
    <property type="entry name" value="PSP"/>
    <property type="match status" value="1"/>
</dbReference>
<reference evidence="3 4" key="1">
    <citation type="submission" date="2024-10" db="EMBL/GenBank/DDBJ databases">
        <title>Updated reference genomes for cyclostephanoid diatoms.</title>
        <authorList>
            <person name="Roberts W.R."/>
            <person name="Alverson A.J."/>
        </authorList>
    </citation>
    <scope>NUCLEOTIDE SEQUENCE [LARGE SCALE GENOMIC DNA]</scope>
    <source>
        <strain evidence="3 4">AJA228-03</strain>
    </source>
</reference>
<dbReference type="InterPro" id="IPR052584">
    <property type="entry name" value="U2_snRNP_Complex_Component"/>
</dbReference>
<comment type="caution">
    <text evidence="3">The sequence shown here is derived from an EMBL/GenBank/DDBJ whole genome shotgun (WGS) entry which is preliminary data.</text>
</comment>
<protein>
    <recommendedName>
        <fullName evidence="2">PSP proline-rich domain-containing protein</fullName>
    </recommendedName>
</protein>
<dbReference type="PANTHER" id="PTHR12785:SF6">
    <property type="entry name" value="SPLICING FACTOR 3B SUBUNIT 2"/>
    <property type="match status" value="1"/>
</dbReference>
<sequence>MLMAEKNKRKRERKKRERAAEQQQQLLGGGENEKDGVDGGGGGGGGGHHPPDVEIEYVAGPLLLPVDSYPPLPDGAIIDRGGVDGGGDDGGVDALVAADDDLREAMRRFHERSMVAYVTEDEDREAGAADGRVVSGNKTSSGTDDDDDDDGGAGGGDGPSKRKLKDILRPTVAMLKQRVSRPELVEAHDVTAPDPDFLIYLKGVPGTVQVPRHWGRKRKYLQGKRGVEKPPFALPDFIIKTGICDVRDATHNDEAKMSVKQKNRMRVSGRGGGVDVDYRTLYEAFFMHQTKPERLTQFGDLYYEGKEYENAKSSRFRPGYMSERLREALGMPNEYSPPPWLINMQRYGPPPGYPNARIPGLNAPLPAGASYGYHVGGWGKPPVDAFGRPLYGGDPFGAPEVKYEGGIGGPDGENEDLYGLSGSSSAMTMMAGGMITSDGKAIGKKPWGSLPNAFGDGKGRDVDDDDEGGEGSSSSEGEETSDDDEDEEEGEANESEEEEGQMMAPPPPSAGGLATIGRSPGMDSVLPDGVDSVVPSSALDLRKPGDETPGGPPKQLYTVLREAAVEGDRNAVFASDHVYVLPGAGPGSGVPEGAASVLSKSVGTGGEGGVNKRARSAADDDEADELGKKFKF</sequence>
<dbReference type="EMBL" id="JALLPB020000366">
    <property type="protein sequence ID" value="KAL3809899.1"/>
    <property type="molecule type" value="Genomic_DNA"/>
</dbReference>
<dbReference type="Pfam" id="PF04037">
    <property type="entry name" value="DUF382"/>
    <property type="match status" value="1"/>
</dbReference>
<dbReference type="PANTHER" id="PTHR12785">
    <property type="entry name" value="SPLICING FACTOR 3B"/>
    <property type="match status" value="1"/>
</dbReference>
<evidence type="ECO:0000259" key="2">
    <source>
        <dbReference type="SMART" id="SM00581"/>
    </source>
</evidence>
<feature type="region of interest" description="Disordered" evidence="1">
    <location>
        <begin position="589"/>
        <end position="632"/>
    </location>
</feature>
<dbReference type="InterPro" id="IPR006568">
    <property type="entry name" value="PSP_pro-rich"/>
</dbReference>
<dbReference type="Proteomes" id="UP001530377">
    <property type="component" value="Unassembled WGS sequence"/>
</dbReference>
<accession>A0ABD3RAD8</accession>
<evidence type="ECO:0000313" key="3">
    <source>
        <dbReference type="EMBL" id="KAL3809899.1"/>
    </source>
</evidence>